<feature type="compositionally biased region" description="Polar residues" evidence="1">
    <location>
        <begin position="131"/>
        <end position="151"/>
    </location>
</feature>
<feature type="region of interest" description="Disordered" evidence="1">
    <location>
        <begin position="46"/>
        <end position="81"/>
    </location>
</feature>
<protein>
    <recommendedName>
        <fullName evidence="4">HECT domain-containing protein</fullName>
    </recommendedName>
</protein>
<feature type="compositionally biased region" description="Polar residues" evidence="1">
    <location>
        <begin position="492"/>
        <end position="504"/>
    </location>
</feature>
<feature type="compositionally biased region" description="Polar residues" evidence="1">
    <location>
        <begin position="232"/>
        <end position="254"/>
    </location>
</feature>
<keyword evidence="3" id="KW-1185">Reference proteome</keyword>
<accession>A0A2H3DSL7</accession>
<feature type="compositionally biased region" description="Acidic residues" evidence="1">
    <location>
        <begin position="547"/>
        <end position="558"/>
    </location>
</feature>
<reference evidence="3" key="1">
    <citation type="journal article" date="2017" name="Nat. Ecol. Evol.">
        <title>Genome expansion and lineage-specific genetic innovations in the forest pathogenic fungi Armillaria.</title>
        <authorList>
            <person name="Sipos G."/>
            <person name="Prasanna A.N."/>
            <person name="Walter M.C."/>
            <person name="O'Connor E."/>
            <person name="Balint B."/>
            <person name="Krizsan K."/>
            <person name="Kiss B."/>
            <person name="Hess J."/>
            <person name="Varga T."/>
            <person name="Slot J."/>
            <person name="Riley R."/>
            <person name="Boka B."/>
            <person name="Rigling D."/>
            <person name="Barry K."/>
            <person name="Lee J."/>
            <person name="Mihaltcheva S."/>
            <person name="LaButti K."/>
            <person name="Lipzen A."/>
            <person name="Waldron R."/>
            <person name="Moloney N.M."/>
            <person name="Sperisen C."/>
            <person name="Kredics L."/>
            <person name="Vagvoelgyi C."/>
            <person name="Patrignani A."/>
            <person name="Fitzpatrick D."/>
            <person name="Nagy I."/>
            <person name="Doyle S."/>
            <person name="Anderson J.B."/>
            <person name="Grigoriev I.V."/>
            <person name="Gueldener U."/>
            <person name="Muensterkoetter M."/>
            <person name="Nagy L.G."/>
        </authorList>
    </citation>
    <scope>NUCLEOTIDE SEQUENCE [LARGE SCALE GENOMIC DNA]</scope>
    <source>
        <strain evidence="3">Ar21-2</strain>
    </source>
</reference>
<dbReference type="STRING" id="47427.A0A2H3DSL7"/>
<feature type="compositionally biased region" description="Low complexity" evidence="1">
    <location>
        <begin position="535"/>
        <end position="546"/>
    </location>
</feature>
<feature type="compositionally biased region" description="Low complexity" evidence="1">
    <location>
        <begin position="505"/>
        <end position="522"/>
    </location>
</feature>
<dbReference type="OrthoDB" id="2974358at2759"/>
<proteinExistence type="predicted"/>
<evidence type="ECO:0000256" key="1">
    <source>
        <dbReference type="SAM" id="MobiDB-lite"/>
    </source>
</evidence>
<name>A0A2H3DSL7_ARMGA</name>
<dbReference type="OMA" id="IWQKDIA"/>
<feature type="region of interest" description="Disordered" evidence="1">
    <location>
        <begin position="130"/>
        <end position="187"/>
    </location>
</feature>
<evidence type="ECO:0008006" key="4">
    <source>
        <dbReference type="Google" id="ProtNLM"/>
    </source>
</evidence>
<feature type="compositionally biased region" description="Low complexity" evidence="1">
    <location>
        <begin position="152"/>
        <end position="163"/>
    </location>
</feature>
<dbReference type="EMBL" id="KZ293655">
    <property type="protein sequence ID" value="PBK93848.1"/>
    <property type="molecule type" value="Genomic_DNA"/>
</dbReference>
<dbReference type="Proteomes" id="UP000217790">
    <property type="component" value="Unassembled WGS sequence"/>
</dbReference>
<evidence type="ECO:0000313" key="2">
    <source>
        <dbReference type="EMBL" id="PBK93848.1"/>
    </source>
</evidence>
<feature type="compositionally biased region" description="Polar residues" evidence="1">
    <location>
        <begin position="52"/>
        <end position="65"/>
    </location>
</feature>
<dbReference type="InParanoid" id="A0A2H3DSL7"/>
<feature type="region of interest" description="Disordered" evidence="1">
    <location>
        <begin position="492"/>
        <end position="580"/>
    </location>
</feature>
<sequence length="1086" mass="120205">MAKIYIAVHESELVVWTADVLADVLARLTALSHQLHRALDGRNGHLSVRHAGSTQSARQDQQSHNDWIYPRQDPTSLKERKRGRDLATFDGESHPHAIINLSSQMLGEEQMHQSPFQLLAAVTPLMPLPSQPISLNSEDTAPTPTSPVQDASSSLSSLTVPSVTGPPLLSFPPSPATSTRSDTTPLQDNPAAFVAAMISSQVPIAPSIVARRAENSLLQAGLNPPPPFSLYSGPSSPEVQVRGNTCPNNASPAQHISPIIHPDDPQPWSLEIWQKDIAVIVHRFEPIGLVVELVVHDGVVNFTDFHQAITCHQACSDSPKIPGFNFDLNTSYGDCGWCLQQMRTARGRTRLRCCQRAHTNATYWCLRTLTLNASMFKAHVGHGEQADPALKNVFIILPTNGNITHSIEKCYQGDFSAPISPARARLPHPCFPARAMFRLEFLSRTLQDSYVGDNERCLRLCRGEDPNLIPSLSNVARPAACPSDCHVGGTNNHRIGESAQPSRVTASATPTTTTPALSISTPYNHSSDPGVGLNSDSASSTQSISDDAMDVNDDDEVENERPPGRTQQSVPDPRFIPTHRPQQPAPFVCSEWASPGCDILAAVRRESPWYDPLVLEVKSIKEAVEVFWKVLLHLGMLLHTLPEGETIDPLTHPGPLLPPNAVVRNWWSSASFLKGEVRPREFSVGDSLYIAVLSTNLARLLDTTDADCVFVRLPNESQRLVPRFPVYDLTPEQKGFWWALGFLVALFSSVTGQACLPIVAPFFHVLLPSKLSQCRYQIDRWSPSFIYSTDPAIGELMLPWLDLGKTQRVTDHTDITYCLLEAVPTFLLEHYPLTLQEKPFAVGFGPRDTAMHDHHHRAICAHMMLGNVLFDAVPAFQAMHTGFHQYLGVSFNGCSQTPTLASMVVNACYRKNRTTLEFTYHLFNNKLRSVNQLMRHFNFDITAIEGKEQGRICFGGDKTLAELIKTSFRSRLEEYLKVDVLSRGTELLTAMTASPYLPADPEKKLKFRFILFNDNCSMVNPNKDSLATFVHGCLTSIDIGYDSVLVALLSNGVWRGVTVESWMRDLLPRDFAHCTISFQSVVFKSE</sequence>
<evidence type="ECO:0000313" key="3">
    <source>
        <dbReference type="Proteomes" id="UP000217790"/>
    </source>
</evidence>
<dbReference type="AlphaFoldDB" id="A0A2H3DSL7"/>
<organism evidence="2 3">
    <name type="scientific">Armillaria gallica</name>
    <name type="common">Bulbous honey fungus</name>
    <name type="synonym">Armillaria bulbosa</name>
    <dbReference type="NCBI Taxonomy" id="47427"/>
    <lineage>
        <taxon>Eukaryota</taxon>
        <taxon>Fungi</taxon>
        <taxon>Dikarya</taxon>
        <taxon>Basidiomycota</taxon>
        <taxon>Agaricomycotina</taxon>
        <taxon>Agaricomycetes</taxon>
        <taxon>Agaricomycetidae</taxon>
        <taxon>Agaricales</taxon>
        <taxon>Marasmiineae</taxon>
        <taxon>Physalacriaceae</taxon>
        <taxon>Armillaria</taxon>
    </lineage>
</organism>
<gene>
    <name evidence="2" type="ORF">ARMGADRAFT_1029726</name>
</gene>
<feature type="region of interest" description="Disordered" evidence="1">
    <location>
        <begin position="228"/>
        <end position="260"/>
    </location>
</feature>
<feature type="compositionally biased region" description="Polar residues" evidence="1">
    <location>
        <begin position="176"/>
        <end position="187"/>
    </location>
</feature>